<evidence type="ECO:0000313" key="2">
    <source>
        <dbReference type="Proteomes" id="UP000789901"/>
    </source>
</evidence>
<feature type="non-terminal residue" evidence="1">
    <location>
        <position position="75"/>
    </location>
</feature>
<comment type="caution">
    <text evidence="1">The sequence shown here is derived from an EMBL/GenBank/DDBJ whole genome shotgun (WGS) entry which is preliminary data.</text>
</comment>
<protein>
    <submittedName>
        <fullName evidence="1">17632_t:CDS:1</fullName>
    </submittedName>
</protein>
<dbReference type="Proteomes" id="UP000789901">
    <property type="component" value="Unassembled WGS sequence"/>
</dbReference>
<name>A0ABN7VK60_GIGMA</name>
<evidence type="ECO:0000313" key="1">
    <source>
        <dbReference type="EMBL" id="CAG8779863.1"/>
    </source>
</evidence>
<proteinExistence type="predicted"/>
<gene>
    <name evidence="1" type="ORF">GMARGA_LOCUS19570</name>
</gene>
<accession>A0ABN7VK60</accession>
<dbReference type="EMBL" id="CAJVQB010016434">
    <property type="protein sequence ID" value="CAG8779863.1"/>
    <property type="molecule type" value="Genomic_DNA"/>
</dbReference>
<keyword evidence="2" id="KW-1185">Reference proteome</keyword>
<organism evidence="1 2">
    <name type="scientific">Gigaspora margarita</name>
    <dbReference type="NCBI Taxonomy" id="4874"/>
    <lineage>
        <taxon>Eukaryota</taxon>
        <taxon>Fungi</taxon>
        <taxon>Fungi incertae sedis</taxon>
        <taxon>Mucoromycota</taxon>
        <taxon>Glomeromycotina</taxon>
        <taxon>Glomeromycetes</taxon>
        <taxon>Diversisporales</taxon>
        <taxon>Gigasporaceae</taxon>
        <taxon>Gigaspora</taxon>
    </lineage>
</organism>
<reference evidence="1 2" key="1">
    <citation type="submission" date="2021-06" db="EMBL/GenBank/DDBJ databases">
        <authorList>
            <person name="Kallberg Y."/>
            <person name="Tangrot J."/>
            <person name="Rosling A."/>
        </authorList>
    </citation>
    <scope>NUCLEOTIDE SEQUENCE [LARGE SCALE GENOMIC DNA]</scope>
    <source>
        <strain evidence="1 2">120-4 pot B 10/14</strain>
    </source>
</reference>
<sequence length="75" mass="8569">MDTIIQYIESNILLENNEIEKIISKLPDESQYASETTHAVTIYLKIVNEPIAIEEVLNNEEIIAVVQAKKIRSQL</sequence>